<dbReference type="SUPFAM" id="SSF54160">
    <property type="entry name" value="Chromo domain-like"/>
    <property type="match status" value="1"/>
</dbReference>
<evidence type="ECO:0000259" key="33">
    <source>
        <dbReference type="PROSITE" id="PS50867"/>
    </source>
</evidence>
<dbReference type="FunFam" id="2.130.10.10:FF:000521">
    <property type="entry name" value="syntaxin-binding protein 5-like isoform X1"/>
    <property type="match status" value="1"/>
</dbReference>
<feature type="region of interest" description="Disordered" evidence="30">
    <location>
        <begin position="839"/>
        <end position="862"/>
    </location>
</feature>
<feature type="domain" description="Pre-SET" evidence="33">
    <location>
        <begin position="1798"/>
        <end position="1858"/>
    </location>
</feature>
<dbReference type="InterPro" id="IPR004161">
    <property type="entry name" value="EFTu-like_2"/>
</dbReference>
<dbReference type="InterPro" id="IPR016197">
    <property type="entry name" value="Chromo-like_dom_sf"/>
</dbReference>
<evidence type="ECO:0000256" key="14">
    <source>
        <dbReference type="ARBA" id="ARBA00022574"/>
    </source>
</evidence>
<feature type="domain" description="V-SNARE coiled-coil homology" evidence="34">
    <location>
        <begin position="1466"/>
        <end position="1526"/>
    </location>
</feature>
<dbReference type="Pfam" id="PF05033">
    <property type="entry name" value="Pre-SET"/>
    <property type="match status" value="1"/>
</dbReference>
<dbReference type="InterPro" id="IPR023780">
    <property type="entry name" value="Chromo_domain"/>
</dbReference>
<dbReference type="Pfam" id="PF08366">
    <property type="entry name" value="LLGL"/>
    <property type="match status" value="1"/>
</dbReference>
<dbReference type="SMART" id="SM00317">
    <property type="entry name" value="SET"/>
    <property type="match status" value="1"/>
</dbReference>
<dbReference type="InterPro" id="IPR000795">
    <property type="entry name" value="T_Tr_GTP-bd_dom"/>
</dbReference>
<evidence type="ECO:0000256" key="5">
    <source>
        <dbReference type="ARBA" id="ARBA00007249"/>
    </source>
</evidence>
<evidence type="ECO:0000256" key="10">
    <source>
        <dbReference type="ARBA" id="ARBA00022475"/>
    </source>
</evidence>
<evidence type="ECO:0000256" key="3">
    <source>
        <dbReference type="ARBA" id="ARBA00004496"/>
    </source>
</evidence>
<dbReference type="GO" id="GO:0008170">
    <property type="term" value="F:N-methyltransferase activity"/>
    <property type="evidence" value="ECO:0007669"/>
    <property type="project" value="UniProtKB-ARBA"/>
</dbReference>
<dbReference type="NCBIfam" id="NF003077">
    <property type="entry name" value="PRK04000.1"/>
    <property type="match status" value="1"/>
</dbReference>
<keyword evidence="25" id="KW-0539">Nucleus</keyword>
<keyword evidence="36" id="KW-1185">Reference proteome</keyword>
<dbReference type="Gene3D" id="2.40.30.10">
    <property type="entry name" value="Translation factors"/>
    <property type="match status" value="2"/>
</dbReference>
<keyword evidence="8" id="KW-0813">Transport</keyword>
<dbReference type="FunFam" id="2.130.10.10:FF:003581">
    <property type="entry name" value="Lethal(2) giant larvae protein-like Protein"/>
    <property type="match status" value="1"/>
</dbReference>
<dbReference type="PROSITE" id="PS50892">
    <property type="entry name" value="V_SNARE"/>
    <property type="match status" value="1"/>
</dbReference>
<dbReference type="SMART" id="SM00298">
    <property type="entry name" value="CHROMO"/>
    <property type="match status" value="1"/>
</dbReference>
<sequence>MLKTRYVQNKPLRIGSFYPFKNNCRFNQPVKRLICLSPRGYPQGFTSLFSTKISSRPDDEAFALFVPNFHGSEKKMKLVRESACRDVLNMEMDRDELGEVLWPWKISVSPESPGFPVDELQKIIRRFKEGELPGTKWLPSEARVAIVVVVARGLSKRHNEGDSPYNALMTRRVYQVRVVISIKVHSGVDIHVRHDMDGPPGSAAILHLQFLVNEGALVSATADDTLHLWNFRQKLPQIVQSLKFQKEKITCMHLPLQSKWLYVGTERGNVHVVHIESFVLSGYIINWNKAIEVSRKTHPGAIVHLSDNPLDASKLLIGYESGQIVLWDLRNKMADMRWQTSELKSIAWHYEGKQFMCSHVDGTLTTWSIKISAKYLYISQPHAKVNKDGKSEQCKPINKVEWKSSKTGEAYVIFSGGMPYDQAGRTPSITVVHSKTTTVLEMEHNVVDFITLCESPYTSELQEPYAIIALLQNDLVVMDLQTAGFPCLENPYPMDIHESPVTCCSYLADCPADLIPALYSVGRAGATKRQGFSEMDWPISGGTWSAQSCSYSEVILTGYAAGHRRPSLMTIWDFRHADGSIKFWDASAGTLQVLYKLKTAKIFEKQKSRSLDNEEDPFAIEIISLCPESRKLCVAGASSHVILFTYKKSESNDEVTVLEIPIVYEVPEEGEISPDCQFSGPGSAGSGSRLDILDLDNKKDTPTLKVRAGVQKKLPGFQAQLVCLTPWNNGESPSHITALTINSSYGLMAYGNEAGIVIIDIEQKVCLLNVGSPDLYGAQDPYSRVPRSPKKGAASVADILPMNMDREERQPRSPSIDQMGRSPESPYSLCPCPTPVEQASEAVEDEKAVPIPQAATRRKSSTWKGFNLKRQLSKVDIKIKNPLKEKRNSIFYSDISPEPESPTDDNKSSPDSDDNTVIDNQSVIDLTLNKEDQKETYEEFPAEIQFSPGEDSDTPFLVGSVGTQYEVGNSRKVGFAMRPDNLELMDENGCPVRPPRHVKKKIPDKRDQRLLSVPNIKFQKPEVQSLKDLRDREENVVSPQPSFTGNLMRRFTGIGGFVTLFTVALVCVEGRGRQLPRCTAGGATGSRQPLERDALLPAIGVIGRTTTDSDHPAFGRSRDPFLIFVSETRPRRVPSPAQVERAQILPVALDRKLNMLMGRVDKLDSSFSRSRSSSMSSLENITCEAIQCLVFADSFTRKSDPTMLTPTLWVGTSLGSVLTILITPPDPDSRSSQPVVVSLVGVTIFRLKGAILTMSFLDCNGSLIPNAYESWRDDNRDKREKTPTKCQNRMSPTLGDLQNRGDSFNDRQYVVIVSEKQARVVALPSQTCVYRQQLTDTDFVVKAEVISLRDSVCLLCYVSNGHLAAYSLPSLRPLIDIDFLPLSELRILVRLGPKSFRFVLSDAIYSSNLTEMMGELFLPLDMPEAPKESFFKGLFGGGVRSLDREELFGESSGKANKSVAKHIPGSLQEMGSRVTTTTSEISRAHKLMVERGEKLGQLEDKAEKMRSEAENFSTSAHDLMLKYKDKKCLFYLCLHFLSPQFVRATVDASGAMKNKDNRKSESLKRLQFDENGKITWPKHLRGMQVDLKNLTKEHHMPIERRGVKRKWHNRNGEAEINKKKPDEYVVENILKHKLRDGKPMFLVKWKNYTSKCNTWEPAEHLNHCPHILMNYFAEKLNVNIKFYFTQKFLKTVDLTTLPNKVWLLRELIQLIDAPRKGPKSSKVGQMQNAMTMYMLAVKREAQLEKLQLWEKYINCSAKEAAIIKVENNVDLAEPPQDFVYVNEYIAGNKVTLPYQPMSGCDCDECGPRKKQCCGRQSPNSFTYRKRDKINIIPGMAIHECNDLCKCNADCRNRVVQKGRKVPLCIFRTSNGCGWGVKALRKIPYGEFICEYVGEVITHEEAEERGQTYDARGLTYLFDLDYNSKDNPYTVDAAKYGNVSHFINHSCDPNLAVWAVWINCSDPNLPRLALFALREIEKGEELTFDYMTNNMGSASNTPEKSRQKLQTPEKDQVLSAKSICKCSADSCRRYLFGLFEFCLFVKGYANAKIYKCDNPKCPRPACYISGASSKDDSFPCLRPACTGRFQLVRHVSFVDCPGHDILMATMLNGAAVMDAALLLIAGNESCPQPQTSEHLAAIEIMKLKHIIILQNKIDLVKEGQAKEQHEQIVKFVQGTVLCEYITKKIPIPTRDFTSQPRLIVIRSFDVNKPGCEVNDLKGGVAGGSILRGVLKVGQEIEVRPGLVSKDSEGKLTCRPIFSRIVSLYTEQNELQFAVPGGLIGVGTKIEPTLCRADRLVGQVLGAVGALPSIFIELEVSYYLLKRLLGVRTEGDKKGAKVQKLSKSEVLLVNIGSLSTGGRVVATKADLVKIALTNPVCTEVGEKIALSRQNYGQSGIQAFRELAEEVDVCIAREDSILSNAPDESFDKVILNLKQDPNAFVVVCFCEGLTVRGLLKATRRLNMTNHFLFIGR</sequence>
<evidence type="ECO:0000256" key="9">
    <source>
        <dbReference type="ARBA" id="ARBA00022454"/>
    </source>
</evidence>
<dbReference type="InterPro" id="IPR046341">
    <property type="entry name" value="SET_dom_sf"/>
</dbReference>
<dbReference type="GO" id="GO:0008270">
    <property type="term" value="F:zinc ion binding"/>
    <property type="evidence" value="ECO:0007669"/>
    <property type="project" value="InterPro"/>
</dbReference>
<keyword evidence="11" id="KW-0268">Exocytosis</keyword>
<dbReference type="InterPro" id="IPR009000">
    <property type="entry name" value="Transl_B-barrel_sf"/>
</dbReference>
<dbReference type="CDD" id="cd15873">
    <property type="entry name" value="R-SNARE_STXBP5_6"/>
    <property type="match status" value="1"/>
</dbReference>
<evidence type="ECO:0000256" key="19">
    <source>
        <dbReference type="ARBA" id="ARBA00022801"/>
    </source>
</evidence>
<dbReference type="InterPro" id="IPR015943">
    <property type="entry name" value="WD40/YVTN_repeat-like_dom_sf"/>
</dbReference>
<dbReference type="Pfam" id="PF09173">
    <property type="entry name" value="eIF2_C"/>
    <property type="match status" value="1"/>
</dbReference>
<dbReference type="Proteomes" id="UP000719412">
    <property type="component" value="Unassembled WGS sequence"/>
</dbReference>
<dbReference type="SMART" id="SM00320">
    <property type="entry name" value="WD40"/>
    <property type="match status" value="5"/>
</dbReference>
<dbReference type="SUPFAM" id="SSF58038">
    <property type="entry name" value="SNARE fusion complex"/>
    <property type="match status" value="1"/>
</dbReference>
<dbReference type="GO" id="GO:0005886">
    <property type="term" value="C:plasma membrane"/>
    <property type="evidence" value="ECO:0007669"/>
    <property type="project" value="UniProtKB-SubCell"/>
</dbReference>
<keyword evidence="14" id="KW-0853">WD repeat</keyword>
<feature type="domain" description="Chromo" evidence="31">
    <location>
        <begin position="1624"/>
        <end position="1675"/>
    </location>
</feature>
<dbReference type="GO" id="GO:0008757">
    <property type="term" value="F:S-adenosylmethionine-dependent methyltransferase activity"/>
    <property type="evidence" value="ECO:0007669"/>
    <property type="project" value="UniProtKB-ARBA"/>
</dbReference>
<dbReference type="GO" id="GO:0003743">
    <property type="term" value="F:translation initiation factor activity"/>
    <property type="evidence" value="ECO:0007669"/>
    <property type="project" value="UniProtKB-KW"/>
</dbReference>
<evidence type="ECO:0000259" key="31">
    <source>
        <dbReference type="PROSITE" id="PS50013"/>
    </source>
</evidence>
<dbReference type="FunFam" id="2.40.30.10:FF:000009">
    <property type="entry name" value="Eukaryotic translation initiation factor 2 subunit gamma"/>
    <property type="match status" value="1"/>
</dbReference>
<dbReference type="InterPro" id="IPR000953">
    <property type="entry name" value="Chromo/chromo_shadow_dom"/>
</dbReference>
<keyword evidence="21" id="KW-0653">Protein transport</keyword>
<evidence type="ECO:0000256" key="7">
    <source>
        <dbReference type="ARBA" id="ARBA00011986"/>
    </source>
</evidence>
<feature type="domain" description="SET" evidence="32">
    <location>
        <begin position="1861"/>
        <end position="1986"/>
    </location>
</feature>
<protein>
    <recommendedName>
        <fullName evidence="28">Syntaxin-binding protein 5-like</fullName>
        <ecNumber evidence="7">3.6.5.3</ecNumber>
    </recommendedName>
</protein>
<dbReference type="InterPro" id="IPR009001">
    <property type="entry name" value="Transl_elong_EF1A/Init_IF2_C"/>
</dbReference>
<dbReference type="GO" id="GO:0015031">
    <property type="term" value="P:protein transport"/>
    <property type="evidence" value="ECO:0007669"/>
    <property type="project" value="UniProtKB-KW"/>
</dbReference>
<dbReference type="InterPro" id="IPR001214">
    <property type="entry name" value="SET_dom"/>
</dbReference>
<evidence type="ECO:0000256" key="20">
    <source>
        <dbReference type="ARBA" id="ARBA00022917"/>
    </source>
</evidence>
<comment type="catalytic activity">
    <reaction evidence="27">
        <text>GTP + H2O = GDP + phosphate + H(+)</text>
        <dbReference type="Rhea" id="RHEA:19669"/>
        <dbReference type="ChEBI" id="CHEBI:15377"/>
        <dbReference type="ChEBI" id="CHEBI:15378"/>
        <dbReference type="ChEBI" id="CHEBI:37565"/>
        <dbReference type="ChEBI" id="CHEBI:43474"/>
        <dbReference type="ChEBI" id="CHEBI:58189"/>
        <dbReference type="EC" id="3.6.5.3"/>
    </reaction>
</comment>
<name>A0A8J6HXZ7_TENMO</name>
<comment type="similarity">
    <text evidence="5">Belongs to the TRAFAC class translation factor GTPase superfamily. Classic translation factor GTPase family. EF-Tu/EF-1A subfamily.</text>
</comment>
<reference evidence="35" key="1">
    <citation type="journal article" date="2020" name="J Insects Food Feed">
        <title>The yellow mealworm (Tenebrio molitor) genome: a resource for the emerging insects as food and feed industry.</title>
        <authorList>
            <person name="Eriksson T."/>
            <person name="Andere A."/>
            <person name="Kelstrup H."/>
            <person name="Emery V."/>
            <person name="Picard C."/>
        </authorList>
    </citation>
    <scope>NUCLEOTIDE SEQUENCE</scope>
    <source>
        <strain evidence="35">Stoneville</strain>
        <tissue evidence="35">Whole head</tissue>
    </source>
</reference>
<evidence type="ECO:0000256" key="12">
    <source>
        <dbReference type="ARBA" id="ARBA00022490"/>
    </source>
</evidence>
<keyword evidence="15" id="KW-0808">Transferase</keyword>
<dbReference type="Pfam" id="PF00856">
    <property type="entry name" value="SET"/>
    <property type="match status" value="1"/>
</dbReference>
<dbReference type="InterPro" id="IPR042855">
    <property type="entry name" value="V_SNARE_CC"/>
</dbReference>
<dbReference type="EC" id="3.6.5.3" evidence="7"/>
<dbReference type="SUPFAM" id="SSF50465">
    <property type="entry name" value="EF-Tu/eEF-1alpha/eIF2-gamma C-terminal domain"/>
    <property type="match status" value="1"/>
</dbReference>
<dbReference type="SUPFAM" id="SSF50447">
    <property type="entry name" value="Translation proteins"/>
    <property type="match status" value="1"/>
</dbReference>
<dbReference type="GO" id="GO:0003924">
    <property type="term" value="F:GTPase activity"/>
    <property type="evidence" value="ECO:0007669"/>
    <property type="project" value="InterPro"/>
</dbReference>
<dbReference type="Gene3D" id="2.170.270.10">
    <property type="entry name" value="SET domain"/>
    <property type="match status" value="1"/>
</dbReference>
<dbReference type="InterPro" id="IPR000664">
    <property type="entry name" value="Lethal2_giant"/>
</dbReference>
<dbReference type="Pfam" id="PF00957">
    <property type="entry name" value="Synaptobrevin"/>
    <property type="match status" value="1"/>
</dbReference>
<dbReference type="GO" id="GO:0045159">
    <property type="term" value="F:myosin II binding"/>
    <property type="evidence" value="ECO:0007669"/>
    <property type="project" value="TreeGrafter"/>
</dbReference>
<dbReference type="GO" id="GO:0019905">
    <property type="term" value="F:syntaxin binding"/>
    <property type="evidence" value="ECO:0007669"/>
    <property type="project" value="TreeGrafter"/>
</dbReference>
<keyword evidence="9" id="KW-0158">Chromosome</keyword>
<keyword evidence="23" id="KW-0342">GTP-binding</keyword>
<dbReference type="PROSITE" id="PS50867">
    <property type="entry name" value="PRE_SET"/>
    <property type="match status" value="1"/>
</dbReference>
<evidence type="ECO:0000256" key="4">
    <source>
        <dbReference type="ARBA" id="ARBA00004584"/>
    </source>
</evidence>
<dbReference type="Pfam" id="PF03144">
    <property type="entry name" value="GTP_EFTU_D2"/>
    <property type="match status" value="1"/>
</dbReference>
<proteinExistence type="inferred from homology"/>
<evidence type="ECO:0000256" key="13">
    <source>
        <dbReference type="ARBA" id="ARBA00022540"/>
    </source>
</evidence>
<dbReference type="GO" id="GO:0005525">
    <property type="term" value="F:GTP binding"/>
    <property type="evidence" value="ECO:0007669"/>
    <property type="project" value="UniProtKB-KW"/>
</dbReference>
<dbReference type="Pfam" id="PF00009">
    <property type="entry name" value="GTP_EFTU"/>
    <property type="match status" value="1"/>
</dbReference>
<dbReference type="FunFam" id="1.20.5.110:FF:000001">
    <property type="entry name" value="syntaxin-binding protein 5 isoform X1"/>
    <property type="match status" value="1"/>
</dbReference>
<dbReference type="InterPro" id="IPR023779">
    <property type="entry name" value="Chromodomain_CS"/>
</dbReference>
<keyword evidence="18" id="KW-0547">Nucleotide-binding</keyword>
<keyword evidence="16" id="KW-0949">S-adenosyl-L-methionine</keyword>
<evidence type="ECO:0000256" key="29">
    <source>
        <dbReference type="PROSITE-ProRule" id="PRU00290"/>
    </source>
</evidence>
<evidence type="ECO:0000256" key="27">
    <source>
        <dbReference type="ARBA" id="ARBA00048107"/>
    </source>
</evidence>
<feature type="region of interest" description="Disordered" evidence="30">
    <location>
        <begin position="889"/>
        <end position="935"/>
    </location>
</feature>
<comment type="caution">
    <text evidence="35">The sequence shown here is derived from an EMBL/GenBank/DDBJ whole genome shotgun (WGS) entry which is preliminary data.</text>
</comment>
<dbReference type="PRINTS" id="PR00962">
    <property type="entry name" value="LETHAL2GIANT"/>
</dbReference>
<evidence type="ECO:0000256" key="8">
    <source>
        <dbReference type="ARBA" id="ARBA00022448"/>
    </source>
</evidence>
<dbReference type="CDD" id="cd10542">
    <property type="entry name" value="SET_SUV39H"/>
    <property type="match status" value="1"/>
</dbReference>
<evidence type="ECO:0000256" key="30">
    <source>
        <dbReference type="SAM" id="MobiDB-lite"/>
    </source>
</evidence>
<dbReference type="GO" id="GO:0006893">
    <property type="term" value="P:Golgi to plasma membrane transport"/>
    <property type="evidence" value="ECO:0007669"/>
    <property type="project" value="TreeGrafter"/>
</dbReference>
<dbReference type="CDD" id="cd15490">
    <property type="entry name" value="eIF2_gamma_III"/>
    <property type="match status" value="1"/>
</dbReference>
<dbReference type="CDD" id="cd03688">
    <property type="entry name" value="eIF2_gamma_II"/>
    <property type="match status" value="1"/>
</dbReference>
<dbReference type="SUPFAM" id="SSF82199">
    <property type="entry name" value="SET domain"/>
    <property type="match status" value="1"/>
</dbReference>
<evidence type="ECO:0000256" key="2">
    <source>
        <dbReference type="ARBA" id="ARBA00004202"/>
    </source>
</evidence>
<reference evidence="35" key="2">
    <citation type="submission" date="2021-08" db="EMBL/GenBank/DDBJ databases">
        <authorList>
            <person name="Eriksson T."/>
        </authorList>
    </citation>
    <scope>NUCLEOTIDE SEQUENCE</scope>
    <source>
        <strain evidence="35">Stoneville</strain>
        <tissue evidence="35">Whole head</tissue>
    </source>
</reference>
<evidence type="ECO:0000256" key="18">
    <source>
        <dbReference type="ARBA" id="ARBA00022741"/>
    </source>
</evidence>
<organism evidence="35 36">
    <name type="scientific">Tenebrio molitor</name>
    <name type="common">Yellow mealworm beetle</name>
    <dbReference type="NCBI Taxonomy" id="7067"/>
    <lineage>
        <taxon>Eukaryota</taxon>
        <taxon>Metazoa</taxon>
        <taxon>Ecdysozoa</taxon>
        <taxon>Arthropoda</taxon>
        <taxon>Hexapoda</taxon>
        <taxon>Insecta</taxon>
        <taxon>Pterygota</taxon>
        <taxon>Neoptera</taxon>
        <taxon>Endopterygota</taxon>
        <taxon>Coleoptera</taxon>
        <taxon>Polyphaga</taxon>
        <taxon>Cucujiformia</taxon>
        <taxon>Tenebrionidae</taxon>
        <taxon>Tenebrio</taxon>
    </lineage>
</organism>
<dbReference type="InterPro" id="IPR044127">
    <property type="entry name" value="eIF2g_dom_2"/>
</dbReference>
<dbReference type="GO" id="GO:0005096">
    <property type="term" value="F:GTPase activator activity"/>
    <property type="evidence" value="ECO:0007669"/>
    <property type="project" value="TreeGrafter"/>
</dbReference>
<dbReference type="SUPFAM" id="SSF52540">
    <property type="entry name" value="P-loop containing nucleoside triphosphate hydrolases"/>
    <property type="match status" value="1"/>
</dbReference>
<evidence type="ECO:0000259" key="34">
    <source>
        <dbReference type="PROSITE" id="PS50892"/>
    </source>
</evidence>
<evidence type="ECO:0000256" key="24">
    <source>
        <dbReference type="ARBA" id="ARBA00023136"/>
    </source>
</evidence>
<dbReference type="GO" id="GO:0000049">
    <property type="term" value="F:tRNA binding"/>
    <property type="evidence" value="ECO:0007669"/>
    <property type="project" value="InterPro"/>
</dbReference>
<dbReference type="GO" id="GO:0031201">
    <property type="term" value="C:SNARE complex"/>
    <property type="evidence" value="ECO:0007669"/>
    <property type="project" value="TreeGrafter"/>
</dbReference>
<dbReference type="SUPFAM" id="SSF101908">
    <property type="entry name" value="Putative isomerase YbhE"/>
    <property type="match status" value="1"/>
</dbReference>
<dbReference type="EMBL" id="JABDTM020000022">
    <property type="protein sequence ID" value="KAH0822784.1"/>
    <property type="molecule type" value="Genomic_DNA"/>
</dbReference>
<dbReference type="InterPro" id="IPR015256">
    <property type="entry name" value="eIF2g_C"/>
</dbReference>
<evidence type="ECO:0000256" key="17">
    <source>
        <dbReference type="ARBA" id="ARBA00022737"/>
    </source>
</evidence>
<evidence type="ECO:0000256" key="1">
    <source>
        <dbReference type="ARBA" id="ARBA00004123"/>
    </source>
</evidence>
<comment type="similarity">
    <text evidence="6">Belongs to the WD repeat L(2)GL family.</text>
</comment>
<keyword evidence="22 29" id="KW-0175">Coiled coil</keyword>
<dbReference type="SUPFAM" id="SSF53822">
    <property type="entry name" value="Periplasmic binding protein-like I"/>
    <property type="match status" value="1"/>
</dbReference>
<dbReference type="PANTHER" id="PTHR10241:SF25">
    <property type="entry name" value="TOMOSYN, ISOFORM C"/>
    <property type="match status" value="1"/>
</dbReference>
<dbReference type="PROSITE" id="PS50280">
    <property type="entry name" value="SET"/>
    <property type="match status" value="1"/>
</dbReference>
<dbReference type="GO" id="GO:0042054">
    <property type="term" value="F:histone methyltransferase activity"/>
    <property type="evidence" value="ECO:0007669"/>
    <property type="project" value="InterPro"/>
</dbReference>
<dbReference type="SUPFAM" id="SSF50978">
    <property type="entry name" value="WD40 repeat-like"/>
    <property type="match status" value="1"/>
</dbReference>
<dbReference type="PANTHER" id="PTHR10241">
    <property type="entry name" value="LETHAL 2 GIANT LARVAE PROTEIN"/>
    <property type="match status" value="1"/>
</dbReference>
<keyword evidence="15" id="KW-0489">Methyltransferase</keyword>
<evidence type="ECO:0000313" key="36">
    <source>
        <dbReference type="Proteomes" id="UP000719412"/>
    </source>
</evidence>
<dbReference type="SMART" id="SM00468">
    <property type="entry name" value="PreSET"/>
    <property type="match status" value="1"/>
</dbReference>
<evidence type="ECO:0000256" key="23">
    <source>
        <dbReference type="ARBA" id="ARBA00023134"/>
    </source>
</evidence>
<keyword evidence="24" id="KW-0472">Membrane</keyword>
<dbReference type="CDD" id="cd00024">
    <property type="entry name" value="CD_CSD"/>
    <property type="match status" value="1"/>
</dbReference>
<dbReference type="GO" id="GO:0032259">
    <property type="term" value="P:methylation"/>
    <property type="evidence" value="ECO:0007669"/>
    <property type="project" value="UniProtKB-KW"/>
</dbReference>
<gene>
    <name evidence="35" type="ORF">GEV33_000007</name>
</gene>
<dbReference type="InterPro" id="IPR027417">
    <property type="entry name" value="P-loop_NTPase"/>
</dbReference>
<evidence type="ECO:0000256" key="21">
    <source>
        <dbReference type="ARBA" id="ARBA00022927"/>
    </source>
</evidence>
<keyword evidence="12" id="KW-0963">Cytoplasm</keyword>
<dbReference type="Gene3D" id="1.20.5.110">
    <property type="match status" value="1"/>
</dbReference>
<evidence type="ECO:0000259" key="32">
    <source>
        <dbReference type="PROSITE" id="PS50280"/>
    </source>
</evidence>
<dbReference type="PROSITE" id="PS00598">
    <property type="entry name" value="CHROMO_1"/>
    <property type="match status" value="1"/>
</dbReference>
<keyword evidence="20" id="KW-0648">Protein biosynthesis</keyword>
<dbReference type="InterPro" id="IPR028082">
    <property type="entry name" value="Peripla_BP_I"/>
</dbReference>
<dbReference type="InterPro" id="IPR007728">
    <property type="entry name" value="Pre-SET_dom"/>
</dbReference>
<evidence type="ECO:0000256" key="16">
    <source>
        <dbReference type="ARBA" id="ARBA00022691"/>
    </source>
</evidence>
<dbReference type="InterPro" id="IPR036322">
    <property type="entry name" value="WD40_repeat_dom_sf"/>
</dbReference>
<dbReference type="Gene3D" id="2.40.50.40">
    <property type="match status" value="1"/>
</dbReference>
<keyword evidence="26" id="KW-0137">Centromere</keyword>
<keyword evidence="13" id="KW-0396">Initiation factor</keyword>
<dbReference type="InterPro" id="IPR013577">
    <property type="entry name" value="LLGL2"/>
</dbReference>
<keyword evidence="19" id="KW-0378">Hydrolase</keyword>
<evidence type="ECO:0000256" key="26">
    <source>
        <dbReference type="ARBA" id="ARBA00023328"/>
    </source>
</evidence>
<dbReference type="GO" id="GO:0006887">
    <property type="term" value="P:exocytosis"/>
    <property type="evidence" value="ECO:0007669"/>
    <property type="project" value="UniProtKB-KW"/>
</dbReference>
<evidence type="ECO:0000256" key="11">
    <source>
        <dbReference type="ARBA" id="ARBA00022483"/>
    </source>
</evidence>
<dbReference type="PROSITE" id="PS50013">
    <property type="entry name" value="CHROMO_2"/>
    <property type="match status" value="1"/>
</dbReference>
<dbReference type="InterPro" id="IPR001680">
    <property type="entry name" value="WD40_rpt"/>
</dbReference>
<dbReference type="Pfam" id="PF00385">
    <property type="entry name" value="Chromo"/>
    <property type="match status" value="1"/>
</dbReference>
<keyword evidence="17" id="KW-0677">Repeat</keyword>
<evidence type="ECO:0000256" key="6">
    <source>
        <dbReference type="ARBA" id="ARBA00008070"/>
    </source>
</evidence>
<comment type="subcellular location">
    <subcellularLocation>
        <location evidence="2">Cell membrane</location>
        <topology evidence="2">Peripheral membrane protein</topology>
    </subcellularLocation>
    <subcellularLocation>
        <location evidence="4">Chromosome</location>
        <location evidence="4">Centromere</location>
    </subcellularLocation>
    <subcellularLocation>
        <location evidence="3">Cytoplasm</location>
    </subcellularLocation>
    <subcellularLocation>
        <location evidence="1">Nucleus</location>
    </subcellularLocation>
</comment>
<feature type="region of interest" description="Disordered" evidence="30">
    <location>
        <begin position="800"/>
        <end position="827"/>
    </location>
</feature>
<evidence type="ECO:0000256" key="15">
    <source>
        <dbReference type="ARBA" id="ARBA00022603"/>
    </source>
</evidence>
<dbReference type="Gene3D" id="2.130.10.10">
    <property type="entry name" value="YVTN repeat-like/Quinoprotein amine dehydrogenase"/>
    <property type="match status" value="1"/>
</dbReference>
<keyword evidence="10" id="KW-1003">Cell membrane</keyword>
<evidence type="ECO:0000256" key="25">
    <source>
        <dbReference type="ARBA" id="ARBA00023242"/>
    </source>
</evidence>
<evidence type="ECO:0000256" key="22">
    <source>
        <dbReference type="ARBA" id="ARBA00023054"/>
    </source>
</evidence>
<evidence type="ECO:0000313" key="35">
    <source>
        <dbReference type="EMBL" id="KAH0822784.1"/>
    </source>
</evidence>
<dbReference type="Gene3D" id="3.40.50.300">
    <property type="entry name" value="P-loop containing nucleotide triphosphate hydrolases"/>
    <property type="match status" value="1"/>
</dbReference>
<evidence type="ECO:0000256" key="28">
    <source>
        <dbReference type="ARBA" id="ARBA00067543"/>
    </source>
</evidence>
<dbReference type="GO" id="GO:0000775">
    <property type="term" value="C:chromosome, centromeric region"/>
    <property type="evidence" value="ECO:0007669"/>
    <property type="project" value="UniProtKB-SubCell"/>
</dbReference>
<dbReference type="GO" id="GO:0005634">
    <property type="term" value="C:nucleus"/>
    <property type="evidence" value="ECO:0007669"/>
    <property type="project" value="UniProtKB-SubCell"/>
</dbReference>
<accession>A0A8J6HXZ7</accession>